<feature type="transmembrane region" description="Helical" evidence="13">
    <location>
        <begin position="65"/>
        <end position="83"/>
    </location>
</feature>
<dbReference type="InterPro" id="IPR036388">
    <property type="entry name" value="WH-like_DNA-bd_sf"/>
</dbReference>
<dbReference type="PANTHER" id="PTHR45636">
    <property type="entry name" value="PAIRED BOX PROTEIN PAX-6-RELATED-RELATED"/>
    <property type="match status" value="1"/>
</dbReference>
<dbReference type="SMART" id="SM00389">
    <property type="entry name" value="HOX"/>
    <property type="match status" value="1"/>
</dbReference>
<feature type="domain" description="Paired" evidence="15">
    <location>
        <begin position="112"/>
        <end position="239"/>
    </location>
</feature>
<evidence type="ECO:0000256" key="3">
    <source>
        <dbReference type="ARBA" id="ARBA00022473"/>
    </source>
</evidence>
<dbReference type="GO" id="GO:0000981">
    <property type="term" value="F:DNA-binding transcription factor activity, RNA polymerase II-specific"/>
    <property type="evidence" value="ECO:0007669"/>
    <property type="project" value="InterPro"/>
</dbReference>
<feature type="region of interest" description="Disordered" evidence="12">
    <location>
        <begin position="363"/>
        <end position="401"/>
    </location>
</feature>
<dbReference type="PROSITE" id="PS51057">
    <property type="entry name" value="PAIRED_2"/>
    <property type="match status" value="1"/>
</dbReference>
<keyword evidence="13" id="KW-0472">Membrane</keyword>
<feature type="compositionally biased region" description="Polar residues" evidence="12">
    <location>
        <begin position="385"/>
        <end position="401"/>
    </location>
</feature>
<dbReference type="InterPro" id="IPR043182">
    <property type="entry name" value="PAIRED_DNA-bd_dom"/>
</dbReference>
<dbReference type="Proteomes" id="UP001154329">
    <property type="component" value="Chromosome 4"/>
</dbReference>
<accession>A0A9P0JA35</accession>
<keyword evidence="9 10" id="KW-0539">Nucleus</keyword>
<feature type="non-terminal residue" evidence="16">
    <location>
        <position position="1"/>
    </location>
</feature>
<dbReference type="PROSITE" id="PS00027">
    <property type="entry name" value="HOMEOBOX_1"/>
    <property type="match status" value="1"/>
</dbReference>
<dbReference type="FunFam" id="1.10.10.10:FF:000003">
    <property type="entry name" value="Paired box protein Pax-6"/>
    <property type="match status" value="1"/>
</dbReference>
<evidence type="ECO:0008006" key="18">
    <source>
        <dbReference type="Google" id="ProtNLM"/>
    </source>
</evidence>
<evidence type="ECO:0000256" key="8">
    <source>
        <dbReference type="ARBA" id="ARBA00023163"/>
    </source>
</evidence>
<dbReference type="GO" id="GO:0005634">
    <property type="term" value="C:nucleus"/>
    <property type="evidence" value="ECO:0007669"/>
    <property type="project" value="UniProtKB-SubCell"/>
</dbReference>
<dbReference type="FunFam" id="1.10.10.60:FF:000679">
    <property type="entry name" value="Homeobox protein aristaless"/>
    <property type="match status" value="1"/>
</dbReference>
<dbReference type="InterPro" id="IPR043565">
    <property type="entry name" value="PAX_fam"/>
</dbReference>
<evidence type="ECO:0000259" key="14">
    <source>
        <dbReference type="PROSITE" id="PS50071"/>
    </source>
</evidence>
<comment type="similarity">
    <text evidence="2">Belongs to the paired homeobox family.</text>
</comment>
<keyword evidence="6 10" id="KW-0238">DNA-binding</keyword>
<keyword evidence="13" id="KW-0812">Transmembrane</keyword>
<dbReference type="GO" id="GO:0009791">
    <property type="term" value="P:post-embryonic development"/>
    <property type="evidence" value="ECO:0007669"/>
    <property type="project" value="UniProtKB-ARBA"/>
</dbReference>
<dbReference type="Pfam" id="PF00046">
    <property type="entry name" value="Homeodomain"/>
    <property type="match status" value="1"/>
</dbReference>
<keyword evidence="5" id="KW-0805">Transcription regulation</keyword>
<dbReference type="PANTHER" id="PTHR45636:SF3">
    <property type="entry name" value="PROTEIN GOOSEBERRY-RELATED"/>
    <property type="match status" value="1"/>
</dbReference>
<organism evidence="16 17">
    <name type="scientific">Aphis gossypii</name>
    <name type="common">Cotton aphid</name>
    <dbReference type="NCBI Taxonomy" id="80765"/>
    <lineage>
        <taxon>Eukaryota</taxon>
        <taxon>Metazoa</taxon>
        <taxon>Ecdysozoa</taxon>
        <taxon>Arthropoda</taxon>
        <taxon>Hexapoda</taxon>
        <taxon>Insecta</taxon>
        <taxon>Pterygota</taxon>
        <taxon>Neoptera</taxon>
        <taxon>Paraneoptera</taxon>
        <taxon>Hemiptera</taxon>
        <taxon>Sternorrhyncha</taxon>
        <taxon>Aphidomorpha</taxon>
        <taxon>Aphidoidea</taxon>
        <taxon>Aphididae</taxon>
        <taxon>Aphidini</taxon>
        <taxon>Aphis</taxon>
        <taxon>Aphis</taxon>
    </lineage>
</organism>
<comment type="subcellular location">
    <subcellularLocation>
        <location evidence="1 10 11">Nucleus</location>
    </subcellularLocation>
</comment>
<protein>
    <recommendedName>
        <fullName evidence="18">Protein gooseberry</fullName>
    </recommendedName>
</protein>
<keyword evidence="4" id="KW-0563">Paired box</keyword>
<keyword evidence="3" id="KW-0217">Developmental protein</keyword>
<evidence type="ECO:0000313" key="17">
    <source>
        <dbReference type="Proteomes" id="UP001154329"/>
    </source>
</evidence>
<dbReference type="PRINTS" id="PR00027">
    <property type="entry name" value="PAIREDBOX"/>
</dbReference>
<keyword evidence="8" id="KW-0804">Transcription</keyword>
<feature type="compositionally biased region" description="Basic residues" evidence="12">
    <location>
        <begin position="270"/>
        <end position="279"/>
    </location>
</feature>
<evidence type="ECO:0000256" key="13">
    <source>
        <dbReference type="SAM" id="Phobius"/>
    </source>
</evidence>
<evidence type="ECO:0000256" key="1">
    <source>
        <dbReference type="ARBA" id="ARBA00004123"/>
    </source>
</evidence>
<dbReference type="AlphaFoldDB" id="A0A9P0JA35"/>
<name>A0A9P0JA35_APHGO</name>
<evidence type="ECO:0000256" key="6">
    <source>
        <dbReference type="ARBA" id="ARBA00023125"/>
    </source>
</evidence>
<dbReference type="EMBL" id="OU899037">
    <property type="protein sequence ID" value="CAH1736020.1"/>
    <property type="molecule type" value="Genomic_DNA"/>
</dbReference>
<evidence type="ECO:0000256" key="2">
    <source>
        <dbReference type="ARBA" id="ARBA00005733"/>
    </source>
</evidence>
<dbReference type="InterPro" id="IPR001523">
    <property type="entry name" value="Paired_dom"/>
</dbReference>
<feature type="domain" description="Homeobox" evidence="14">
    <location>
        <begin position="273"/>
        <end position="333"/>
    </location>
</feature>
<evidence type="ECO:0000256" key="10">
    <source>
        <dbReference type="PROSITE-ProRule" id="PRU00108"/>
    </source>
</evidence>
<dbReference type="SMART" id="SM00351">
    <property type="entry name" value="PAX"/>
    <property type="match status" value="1"/>
</dbReference>
<dbReference type="InterPro" id="IPR009057">
    <property type="entry name" value="Homeodomain-like_sf"/>
</dbReference>
<dbReference type="CDD" id="cd00131">
    <property type="entry name" value="PAX"/>
    <property type="match status" value="1"/>
</dbReference>
<proteinExistence type="inferred from homology"/>
<reference evidence="16" key="1">
    <citation type="submission" date="2022-02" db="EMBL/GenBank/DDBJ databases">
        <authorList>
            <person name="King R."/>
        </authorList>
    </citation>
    <scope>NUCLEOTIDE SEQUENCE</scope>
</reference>
<dbReference type="CDD" id="cd00086">
    <property type="entry name" value="homeodomain"/>
    <property type="match status" value="1"/>
</dbReference>
<dbReference type="InterPro" id="IPR017970">
    <property type="entry name" value="Homeobox_CS"/>
</dbReference>
<dbReference type="GO" id="GO:0000978">
    <property type="term" value="F:RNA polymerase II cis-regulatory region sequence-specific DNA binding"/>
    <property type="evidence" value="ECO:0007669"/>
    <property type="project" value="TreeGrafter"/>
</dbReference>
<evidence type="ECO:0000256" key="4">
    <source>
        <dbReference type="ARBA" id="ARBA00022724"/>
    </source>
</evidence>
<evidence type="ECO:0000256" key="5">
    <source>
        <dbReference type="ARBA" id="ARBA00023015"/>
    </source>
</evidence>
<gene>
    <name evidence="16" type="ORF">APHIGO_LOCUS9846</name>
</gene>
<dbReference type="Gene3D" id="1.10.10.10">
    <property type="entry name" value="Winged helix-like DNA-binding domain superfamily/Winged helix DNA-binding domain"/>
    <property type="match status" value="2"/>
</dbReference>
<feature type="region of interest" description="Disordered" evidence="12">
    <location>
        <begin position="246"/>
        <end position="281"/>
    </location>
</feature>
<evidence type="ECO:0000256" key="7">
    <source>
        <dbReference type="ARBA" id="ARBA00023155"/>
    </source>
</evidence>
<dbReference type="GO" id="GO:0007365">
    <property type="term" value="P:periodic partitioning"/>
    <property type="evidence" value="ECO:0007669"/>
    <property type="project" value="UniProtKB-ARBA"/>
</dbReference>
<dbReference type="PROSITE" id="PS00034">
    <property type="entry name" value="PAIRED_1"/>
    <property type="match status" value="1"/>
</dbReference>
<feature type="region of interest" description="Disordered" evidence="12">
    <location>
        <begin position="429"/>
        <end position="457"/>
    </location>
</feature>
<evidence type="ECO:0000313" key="16">
    <source>
        <dbReference type="EMBL" id="CAH1736020.1"/>
    </source>
</evidence>
<keyword evidence="13" id="KW-1133">Transmembrane helix</keyword>
<dbReference type="FunFam" id="1.10.10.10:FF:000031">
    <property type="entry name" value="Paired box protein Pax-7"/>
    <property type="match status" value="1"/>
</dbReference>
<feature type="DNA-binding region" description="Homeobox" evidence="10">
    <location>
        <begin position="275"/>
        <end position="334"/>
    </location>
</feature>
<dbReference type="InterPro" id="IPR001356">
    <property type="entry name" value="HD"/>
</dbReference>
<sequence>GVRGRRRTGRRSSVRLTGGSVRFAVIVRVPFPTRSGEFLSTRIHITHTHFQTFCIRFRLIFHSRLLLFVIGFRPYSFIVRSLFIRRSRPEKSTMSVSTLNMTPYFTGYPFQGQGRMNQLGGVFINGRPLPNHIRLKIVEMAAAGVRPCVISRQLRVSHGCVSKILNRYQETGSIRPGVIGGSKPRVATPDVERRIEEYKKANPAMFSWEIRDKLVKQDGICDKNSAPSISSISRLLRGGRRDELKNHSIDGILGPSSADDSDTESEPGFHLKRKQRRSRTTFTGEQLEDLERAFHKSQYPDVYTREELAQKTKLTEARVQVWFSNRRARLRKQMGTHQHMNAAAAVAFNPAAAVVSLSAGSFQSASGGQHGAHGQYSGHDHHSTAAASNFNSPQGTSHGTWPTTGAATGYYPSTTCNYGSGVNGGTSADAMYHHPHHAHHQNNNNNNNGATSYSSQSSAVDHHSLAWTKPNKDVTAAATWSSDNYSFFAGGNTIYGSGSNLAPHSASEAKSGYPYFGQLSQMDAMCGRVH</sequence>
<dbReference type="SUPFAM" id="SSF46689">
    <property type="entry name" value="Homeodomain-like"/>
    <property type="match status" value="2"/>
</dbReference>
<evidence type="ECO:0000256" key="12">
    <source>
        <dbReference type="SAM" id="MobiDB-lite"/>
    </source>
</evidence>
<keyword evidence="7 10" id="KW-0371">Homeobox</keyword>
<evidence type="ECO:0000259" key="15">
    <source>
        <dbReference type="PROSITE" id="PS51057"/>
    </source>
</evidence>
<keyword evidence="17" id="KW-1185">Reference proteome</keyword>
<evidence type="ECO:0000256" key="9">
    <source>
        <dbReference type="ARBA" id="ARBA00023242"/>
    </source>
</evidence>
<evidence type="ECO:0000256" key="11">
    <source>
        <dbReference type="RuleBase" id="RU000682"/>
    </source>
</evidence>
<reference evidence="16" key="2">
    <citation type="submission" date="2022-10" db="EMBL/GenBank/DDBJ databases">
        <authorList>
            <consortium name="ENA_rothamsted_submissions"/>
            <consortium name="culmorum"/>
            <person name="King R."/>
        </authorList>
    </citation>
    <scope>NUCLEOTIDE SEQUENCE</scope>
</reference>
<dbReference type="PROSITE" id="PS50071">
    <property type="entry name" value="HOMEOBOX_2"/>
    <property type="match status" value="1"/>
</dbReference>
<dbReference type="Gene3D" id="1.10.10.60">
    <property type="entry name" value="Homeodomain-like"/>
    <property type="match status" value="1"/>
</dbReference>
<dbReference type="Pfam" id="PF00292">
    <property type="entry name" value="PAX"/>
    <property type="match status" value="1"/>
</dbReference>